<keyword evidence="2" id="KW-1185">Reference proteome</keyword>
<evidence type="ECO:0000313" key="1">
    <source>
        <dbReference type="EMBL" id="KAF5713012.1"/>
    </source>
</evidence>
<accession>A0A8H5YKC3</accession>
<dbReference type="AlphaFoldDB" id="A0A8H5YKC3"/>
<sequence>MDVIHSDDDSFVDLDLDFIPDEYYDEYYGYKEDQEPQVLPRCGLCLFKFEQSDSVVVFHPMNPHLYPVWEGKYSEEPTGPGDLEKGFHSACVGQFSGPLFDALANSDICKATRYENNRHSITYNEPTPSFEANRLRRLRKMFSQELMTIIRGRLPLEVCENIGRYCLSDYATRLFRDAWGKRGHFGPRDAAFRVTKSHEVWAQHIEFEGIQFIKSLSTSRRNGSDTKLFETTNGTRVNIYFTEDLLGIREVVVTRDENAALTQGENLSWVVSRGVALPFWFKLRSDGLKLRNLAITKTKKAAANYKHRRWAVLPEHLSNCLFAPPPDYGNLAEEEPIRAVDWNLPGCRGYSVLMDGYCVYDIIPNTGGGLSSQLMDTNSNHAGAWVYIPIDPDEQVVQLWRRCCESPSSEEFRRLRSLLIRTNKGRSFVLGSRRANHYTSGRKLTYHAIAELSPTEPTRMFYCMTENLKFWLGFEQVATRDLSPVISSVKPPMPIACRDVDFFMSTANLQDVRTISVCRGWRECLVLSHGNPPDEGIVGMLLTYADGRQRSIGQIRLDYMGPPLMVTSGKFWLGSDKSEEEGLSEGFWPVTYNIKWVKVDKPLEDENREYFEVPLTGSLEWHSYLAGGRYRHLVVHHESNELQDNVDEVGEMLAREVESEELGPAVAKAISLEF</sequence>
<gene>
    <name evidence="1" type="ORF">FGLOB1_4280</name>
</gene>
<evidence type="ECO:0000313" key="2">
    <source>
        <dbReference type="Proteomes" id="UP000532311"/>
    </source>
</evidence>
<organism evidence="1 2">
    <name type="scientific">Fusarium globosum</name>
    <dbReference type="NCBI Taxonomy" id="78864"/>
    <lineage>
        <taxon>Eukaryota</taxon>
        <taxon>Fungi</taxon>
        <taxon>Dikarya</taxon>
        <taxon>Ascomycota</taxon>
        <taxon>Pezizomycotina</taxon>
        <taxon>Sordariomycetes</taxon>
        <taxon>Hypocreomycetidae</taxon>
        <taxon>Hypocreales</taxon>
        <taxon>Nectriaceae</taxon>
        <taxon>Fusarium</taxon>
        <taxon>Fusarium fujikuroi species complex</taxon>
    </lineage>
</organism>
<name>A0A8H5YKC3_9HYPO</name>
<comment type="caution">
    <text evidence="1">The sequence shown here is derived from an EMBL/GenBank/DDBJ whole genome shotgun (WGS) entry which is preliminary data.</text>
</comment>
<dbReference type="EMBL" id="JAAQPF010000158">
    <property type="protein sequence ID" value="KAF5713012.1"/>
    <property type="molecule type" value="Genomic_DNA"/>
</dbReference>
<reference evidence="1 2" key="1">
    <citation type="submission" date="2020-05" db="EMBL/GenBank/DDBJ databases">
        <title>Identification and distribution of gene clusters putatively required for synthesis of sphingolipid metabolism inhibitors in phylogenetically diverse species of the filamentous fungus Fusarium.</title>
        <authorList>
            <person name="Kim H.-S."/>
            <person name="Busman M."/>
            <person name="Brown D.W."/>
            <person name="Divon H."/>
            <person name="Uhlig S."/>
            <person name="Proctor R.H."/>
        </authorList>
    </citation>
    <scope>NUCLEOTIDE SEQUENCE [LARGE SCALE GENOMIC DNA]</scope>
    <source>
        <strain evidence="1 2">NRRL 26131</strain>
    </source>
</reference>
<proteinExistence type="predicted"/>
<protein>
    <submittedName>
        <fullName evidence="1">Uncharacterized protein</fullName>
    </submittedName>
</protein>
<dbReference type="Proteomes" id="UP000532311">
    <property type="component" value="Unassembled WGS sequence"/>
</dbReference>